<dbReference type="STRING" id="7370.A0A1I8MS47"/>
<protein>
    <submittedName>
        <fullName evidence="3">Uncharacterized protein NCBP2-AS2 homolog</fullName>
    </submittedName>
</protein>
<dbReference type="GeneID" id="101897438"/>
<gene>
    <name evidence="1" type="primary">101897438</name>
    <name evidence="3" type="synonym">LOC101897438</name>
</gene>
<accession>A0A1I8MS47</accession>
<dbReference type="InterPro" id="IPR042407">
    <property type="entry name" value="NCBP2-AS2"/>
</dbReference>
<reference evidence="3" key="2">
    <citation type="submission" date="2025-04" db="UniProtKB">
        <authorList>
            <consortium name="RefSeq"/>
        </authorList>
    </citation>
    <scope>IDENTIFICATION</scope>
    <source>
        <strain evidence="3">Aabys</strain>
    </source>
</reference>
<name>A0A1I8MS47_MUSDO</name>
<organism evidence="1">
    <name type="scientific">Musca domestica</name>
    <name type="common">House fly</name>
    <dbReference type="NCBI Taxonomy" id="7370"/>
    <lineage>
        <taxon>Eukaryota</taxon>
        <taxon>Metazoa</taxon>
        <taxon>Ecdysozoa</taxon>
        <taxon>Arthropoda</taxon>
        <taxon>Hexapoda</taxon>
        <taxon>Insecta</taxon>
        <taxon>Pterygota</taxon>
        <taxon>Neoptera</taxon>
        <taxon>Endopterygota</taxon>
        <taxon>Diptera</taxon>
        <taxon>Brachycera</taxon>
        <taxon>Muscomorpha</taxon>
        <taxon>Muscoidea</taxon>
        <taxon>Muscidae</taxon>
        <taxon>Musca</taxon>
    </lineage>
</organism>
<keyword evidence="2" id="KW-1185">Reference proteome</keyword>
<reference evidence="1" key="1">
    <citation type="submission" date="2020-05" db="UniProtKB">
        <authorList>
            <consortium name="EnsemblMetazoa"/>
        </authorList>
    </citation>
    <scope>IDENTIFICATION</scope>
    <source>
        <strain evidence="1">Aabys</strain>
    </source>
</reference>
<dbReference type="RefSeq" id="XP_005176048.1">
    <property type="nucleotide sequence ID" value="XM_005175991.3"/>
</dbReference>
<dbReference type="VEuPathDB" id="VectorBase:MDOMA2_019085"/>
<dbReference type="PANTHER" id="PTHR41161:SF1">
    <property type="entry name" value="PROTEIN NCBP2AS2"/>
    <property type="match status" value="1"/>
</dbReference>
<sequence length="84" mass="10179">MVFRFLMRYFANNEQLINRMAESYPMRRAAQIVVSLMYRAKDLAHETKLHEMSPDRFKSFMNLFKDNVKKEIEGVKDEIKKKKF</sequence>
<dbReference type="AlphaFoldDB" id="A0A1I8MS47"/>
<evidence type="ECO:0000313" key="3">
    <source>
        <dbReference type="RefSeq" id="XP_005176048.1"/>
    </source>
</evidence>
<proteinExistence type="predicted"/>
<evidence type="ECO:0000313" key="1">
    <source>
        <dbReference type="EnsemblMetazoa" id="MDOA007888-PA"/>
    </source>
</evidence>
<evidence type="ECO:0000313" key="2">
    <source>
        <dbReference type="Proteomes" id="UP001652621"/>
    </source>
</evidence>
<dbReference type="VEuPathDB" id="VectorBase:MDOA007888"/>
<dbReference type="OrthoDB" id="5950777at2759"/>
<dbReference type="PANTHER" id="PTHR41161">
    <property type="entry name" value="PROTEIN NCBP2AS2"/>
    <property type="match status" value="1"/>
</dbReference>
<dbReference type="eggNOG" id="ENOG502SBJC">
    <property type="taxonomic scope" value="Eukaryota"/>
</dbReference>
<dbReference type="EnsemblMetazoa" id="MDOA007888-RA">
    <property type="protein sequence ID" value="MDOA007888-PA"/>
    <property type="gene ID" value="MDOA007888"/>
</dbReference>
<dbReference type="Proteomes" id="UP001652621">
    <property type="component" value="Unplaced"/>
</dbReference>
<dbReference type="KEGG" id="mde:101897438"/>